<gene>
    <name evidence="3" type="ORF">N7463_010687</name>
</gene>
<keyword evidence="1" id="KW-0175">Coiled coil</keyword>
<evidence type="ECO:0000256" key="1">
    <source>
        <dbReference type="SAM" id="Coils"/>
    </source>
</evidence>
<evidence type="ECO:0000313" key="4">
    <source>
        <dbReference type="Proteomes" id="UP001149954"/>
    </source>
</evidence>
<keyword evidence="4" id="KW-1185">Reference proteome</keyword>
<dbReference type="AlphaFoldDB" id="A0A9W9XL99"/>
<name>A0A9W9XL99_9EURO</name>
<evidence type="ECO:0000313" key="3">
    <source>
        <dbReference type="EMBL" id="KAJ5494600.1"/>
    </source>
</evidence>
<proteinExistence type="predicted"/>
<evidence type="ECO:0000256" key="2">
    <source>
        <dbReference type="SAM" id="MobiDB-lite"/>
    </source>
</evidence>
<protein>
    <submittedName>
        <fullName evidence="3">Uncharacterized protein</fullName>
    </submittedName>
</protein>
<comment type="caution">
    <text evidence="3">The sequence shown here is derived from an EMBL/GenBank/DDBJ whole genome shotgun (WGS) entry which is preliminary data.</text>
</comment>
<dbReference type="EMBL" id="JAPWDS010000006">
    <property type="protein sequence ID" value="KAJ5494600.1"/>
    <property type="molecule type" value="Genomic_DNA"/>
</dbReference>
<feature type="compositionally biased region" description="Polar residues" evidence="2">
    <location>
        <begin position="111"/>
        <end position="126"/>
    </location>
</feature>
<reference evidence="3" key="2">
    <citation type="journal article" date="2023" name="IMA Fungus">
        <title>Comparative genomic study of the Penicillium genus elucidates a diverse pangenome and 15 lateral gene transfer events.</title>
        <authorList>
            <person name="Petersen C."/>
            <person name="Sorensen T."/>
            <person name="Nielsen M.R."/>
            <person name="Sondergaard T.E."/>
            <person name="Sorensen J.L."/>
            <person name="Fitzpatrick D.A."/>
            <person name="Frisvad J.C."/>
            <person name="Nielsen K.L."/>
        </authorList>
    </citation>
    <scope>NUCLEOTIDE SEQUENCE</scope>
    <source>
        <strain evidence="3">IBT 29495</strain>
    </source>
</reference>
<organism evidence="3 4">
    <name type="scientific">Penicillium fimorum</name>
    <dbReference type="NCBI Taxonomy" id="1882269"/>
    <lineage>
        <taxon>Eukaryota</taxon>
        <taxon>Fungi</taxon>
        <taxon>Dikarya</taxon>
        <taxon>Ascomycota</taxon>
        <taxon>Pezizomycotina</taxon>
        <taxon>Eurotiomycetes</taxon>
        <taxon>Eurotiomycetidae</taxon>
        <taxon>Eurotiales</taxon>
        <taxon>Aspergillaceae</taxon>
        <taxon>Penicillium</taxon>
    </lineage>
</organism>
<reference evidence="3" key="1">
    <citation type="submission" date="2022-12" db="EMBL/GenBank/DDBJ databases">
        <authorList>
            <person name="Petersen C."/>
        </authorList>
    </citation>
    <scope>NUCLEOTIDE SEQUENCE</scope>
    <source>
        <strain evidence="3">IBT 29495</strain>
    </source>
</reference>
<accession>A0A9W9XL99</accession>
<sequence>MDPTEHTHPALGFDHPAYDSQAFNAFANLDAGGPFNTANGFIYDSLDSMLSFDECYAGIPVDGLDQSSPDNVPMLTAFNSGQPNLNVLSMQSPLNAFNQNFTNNPVNGAAQLSETASSNGSGQAVLSASAGFGKPSSTTPVNGTHQLSDTASSNDSGQAVLPAFTGFDKPSSTAPVNRSAQPATNNFPLHAPHRQVPYDPSIGIPYTPEDTDADKIRKWENLIAHTDLANAGVPASVSQIIEEESVGQSPQIVSSPNSLFDCPRSPSVEIVQTPSPTPLTPLTPSPCKPPAAIMAPSKPATNVTTRATPRAVQLPRALTNQKNYAQHVSPFAPVATVLPPAPSVPTSRELENARSRIQSLARERNYYQRSLRKATSIDPKSGKTSLQMLQTENAALRRVNAKQAQDLQELREQIKHQWAQYASLGDQYNGLSKQLHRTLIELKELKGE</sequence>
<dbReference type="Proteomes" id="UP001149954">
    <property type="component" value="Unassembled WGS sequence"/>
</dbReference>
<dbReference type="OrthoDB" id="4366200at2759"/>
<feature type="region of interest" description="Disordered" evidence="2">
    <location>
        <begin position="111"/>
        <end position="200"/>
    </location>
</feature>
<feature type="compositionally biased region" description="Polar residues" evidence="2">
    <location>
        <begin position="135"/>
        <end position="157"/>
    </location>
</feature>
<feature type="compositionally biased region" description="Polar residues" evidence="2">
    <location>
        <begin position="170"/>
        <end position="187"/>
    </location>
</feature>
<feature type="coiled-coil region" evidence="1">
    <location>
        <begin position="350"/>
        <end position="448"/>
    </location>
</feature>